<dbReference type="EMBL" id="JAGINX010000001">
    <property type="protein sequence ID" value="MBP2319241.1"/>
    <property type="molecule type" value="Genomic_DNA"/>
</dbReference>
<name>A0ABS4T6A0_9MICC</name>
<sequence>MKYTDAATLYGLSDQSVYWEEKRREEQVEMVTGMRAARWGWEDLQNPWMLGQKLLRKGVPRRSPRVLAENCL</sequence>
<gene>
    <name evidence="1" type="ORF">JOF45_002260</name>
</gene>
<keyword evidence="2" id="KW-1185">Reference proteome</keyword>
<protein>
    <submittedName>
        <fullName evidence="1">Uncharacterized protein</fullName>
    </submittedName>
</protein>
<dbReference type="RefSeq" id="WP_210050051.1">
    <property type="nucleotide sequence ID" value="NZ_JAGINX010000001.1"/>
</dbReference>
<organism evidence="1 2">
    <name type="scientific">Nesterenkonia lacusekhoensis</name>
    <dbReference type="NCBI Taxonomy" id="150832"/>
    <lineage>
        <taxon>Bacteria</taxon>
        <taxon>Bacillati</taxon>
        <taxon>Actinomycetota</taxon>
        <taxon>Actinomycetes</taxon>
        <taxon>Micrococcales</taxon>
        <taxon>Micrococcaceae</taxon>
        <taxon>Nesterenkonia</taxon>
    </lineage>
</organism>
<proteinExistence type="predicted"/>
<dbReference type="Proteomes" id="UP001519331">
    <property type="component" value="Unassembled WGS sequence"/>
</dbReference>
<comment type="caution">
    <text evidence="1">The sequence shown here is derived from an EMBL/GenBank/DDBJ whole genome shotgun (WGS) entry which is preliminary data.</text>
</comment>
<evidence type="ECO:0000313" key="2">
    <source>
        <dbReference type="Proteomes" id="UP001519331"/>
    </source>
</evidence>
<reference evidence="1 2" key="1">
    <citation type="submission" date="2021-03" db="EMBL/GenBank/DDBJ databases">
        <title>Sequencing the genomes of 1000 actinobacteria strains.</title>
        <authorList>
            <person name="Klenk H.-P."/>
        </authorList>
    </citation>
    <scope>NUCLEOTIDE SEQUENCE [LARGE SCALE GENOMIC DNA]</scope>
    <source>
        <strain evidence="1 2">DSM 12544</strain>
    </source>
</reference>
<evidence type="ECO:0000313" key="1">
    <source>
        <dbReference type="EMBL" id="MBP2319241.1"/>
    </source>
</evidence>
<accession>A0ABS4T6A0</accession>